<reference evidence="2 3" key="1">
    <citation type="journal article" date="2010" name="DNA Res.">
        <title>Genome sequence of Kitasatospora setae NBRC 14216T: an evolutionary snapshot of the family Streptomycetaceae.</title>
        <authorList>
            <person name="Ichikawa N."/>
            <person name="Oguchi A."/>
            <person name="Ikeda H."/>
            <person name="Ishikawa J."/>
            <person name="Kitani S."/>
            <person name="Watanabe Y."/>
            <person name="Nakamura S."/>
            <person name="Katano Y."/>
            <person name="Kishi E."/>
            <person name="Sasagawa M."/>
            <person name="Ankai A."/>
            <person name="Fukui S."/>
            <person name="Hashimoto Y."/>
            <person name="Kamata S."/>
            <person name="Otoguro M."/>
            <person name="Tanikawa S."/>
            <person name="Nihira T."/>
            <person name="Horinouchi S."/>
            <person name="Ohnishi Y."/>
            <person name="Hayakawa M."/>
            <person name="Kuzuyama T."/>
            <person name="Arisawa A."/>
            <person name="Nomoto F."/>
            <person name="Miura H."/>
            <person name="Takahashi Y."/>
            <person name="Fujita N."/>
        </authorList>
    </citation>
    <scope>NUCLEOTIDE SEQUENCE [LARGE SCALE GENOMIC DNA]</scope>
    <source>
        <strain evidence="3">ATCC 33774 / DSM 43861 / JCM 3304 / KCC A-0304 / NBRC 14216 / KM-6054</strain>
    </source>
</reference>
<dbReference type="KEGG" id="ksk:KSE_05360"/>
<dbReference type="Proteomes" id="UP000007076">
    <property type="component" value="Chromosome"/>
</dbReference>
<feature type="compositionally biased region" description="Basic and acidic residues" evidence="1">
    <location>
        <begin position="63"/>
        <end position="84"/>
    </location>
</feature>
<evidence type="ECO:0000256" key="1">
    <source>
        <dbReference type="SAM" id="MobiDB-lite"/>
    </source>
</evidence>
<sequence>MSEHESTAPPLNLGEQLLEQFLTAGRTLDPRDAPRFAEQYARALGLGSAAVYLAVLRRPIRYREHSDSEQGSRSDSEDHQDRADGPPIMPSTCANGLLNGCCRRNGPLARHHADGFAA</sequence>
<accession>E4N5A1</accession>
<dbReference type="AlphaFoldDB" id="E4N5A1"/>
<gene>
    <name evidence="2" type="ordered locus">KSE_05360</name>
</gene>
<dbReference type="STRING" id="452652.KSE_05360"/>
<name>E4N5A1_KITSK</name>
<evidence type="ECO:0000313" key="3">
    <source>
        <dbReference type="Proteomes" id="UP000007076"/>
    </source>
</evidence>
<organism evidence="2 3">
    <name type="scientific">Kitasatospora setae (strain ATCC 33774 / DSM 43861 / JCM 3304 / KCC A-0304 / NBRC 14216 / KM-6054)</name>
    <name type="common">Streptomyces setae</name>
    <dbReference type="NCBI Taxonomy" id="452652"/>
    <lineage>
        <taxon>Bacteria</taxon>
        <taxon>Bacillati</taxon>
        <taxon>Actinomycetota</taxon>
        <taxon>Actinomycetes</taxon>
        <taxon>Kitasatosporales</taxon>
        <taxon>Streptomycetaceae</taxon>
        <taxon>Kitasatospora</taxon>
    </lineage>
</organism>
<evidence type="ECO:0000313" key="2">
    <source>
        <dbReference type="EMBL" id="BAJ26382.1"/>
    </source>
</evidence>
<keyword evidence="3" id="KW-1185">Reference proteome</keyword>
<proteinExistence type="predicted"/>
<dbReference type="HOGENOM" id="CLU_2069974_0_0_11"/>
<protein>
    <submittedName>
        <fullName evidence="2">Uncharacterized protein</fullName>
    </submittedName>
</protein>
<dbReference type="EMBL" id="AP010968">
    <property type="protein sequence ID" value="BAJ26382.1"/>
    <property type="molecule type" value="Genomic_DNA"/>
</dbReference>
<dbReference type="RefSeq" id="WP_014133701.1">
    <property type="nucleotide sequence ID" value="NC_016109.1"/>
</dbReference>
<feature type="region of interest" description="Disordered" evidence="1">
    <location>
        <begin position="63"/>
        <end position="91"/>
    </location>
</feature>